<evidence type="ECO:0000313" key="1">
    <source>
        <dbReference type="EMBL" id="AZC00314.1"/>
    </source>
</evidence>
<reference evidence="1 2" key="2">
    <citation type="submission" date="2018-12" db="EMBL/GenBank/DDBJ databases">
        <title>Molecular Epidemiology of Emerging Carbapenem-Resistance in Acinetobacter nosocomialis and Acinetobacter pittii in Taiwan, 2010-2014.</title>
        <authorList>
            <person name="Huang W.-C."/>
            <person name="Wang H.-Y."/>
            <person name="Lai J.-F."/>
            <person name="Lauderdale T.-L."/>
            <person name="Sytwu H.-K."/>
        </authorList>
    </citation>
    <scope>NUCLEOTIDE SEQUENCE [LARGE SCALE GENOMIC DNA]</scope>
    <source>
        <strain evidence="1 2">2014S06-099</strain>
    </source>
</reference>
<gene>
    <name evidence="1" type="ORF">DKE52_006260</name>
</gene>
<evidence type="ECO:0000313" key="2">
    <source>
        <dbReference type="Proteomes" id="UP000254410"/>
    </source>
</evidence>
<protein>
    <submittedName>
        <fullName evidence="1">DUF3310 domain-containing protein</fullName>
    </submittedName>
</protein>
<dbReference type="EMBL" id="CP033540">
    <property type="protein sequence ID" value="AZC00314.1"/>
    <property type="molecule type" value="Genomic_DNA"/>
</dbReference>
<dbReference type="Proteomes" id="UP000254410">
    <property type="component" value="Chromosome"/>
</dbReference>
<accession>A0A3G6YIT3</accession>
<organism evidence="1 2">
    <name type="scientific">Acinetobacter pittii</name>
    <name type="common">Acinetobacter genomosp. 3</name>
    <dbReference type="NCBI Taxonomy" id="48296"/>
    <lineage>
        <taxon>Bacteria</taxon>
        <taxon>Pseudomonadati</taxon>
        <taxon>Pseudomonadota</taxon>
        <taxon>Gammaproteobacteria</taxon>
        <taxon>Moraxellales</taxon>
        <taxon>Moraxellaceae</taxon>
        <taxon>Acinetobacter</taxon>
        <taxon>Acinetobacter calcoaceticus/baumannii complex</taxon>
    </lineage>
</organism>
<reference evidence="1 2" key="1">
    <citation type="submission" date="2018-11" db="EMBL/GenBank/DDBJ databases">
        <authorList>
            <person name="Kuo S.-C."/>
            <person name="Chen F.-J."/>
            <person name="Liao Y.-C."/>
        </authorList>
    </citation>
    <scope>NUCLEOTIDE SEQUENCE [LARGE SCALE GENOMIC DNA]</scope>
    <source>
        <strain evidence="1 2">2014S06-099</strain>
    </source>
</reference>
<sequence>MSAFDKQEGGDHYKKLAIGPTEYSLANGLDAGQSAIIKYVTRFKDKNGLQDLKKARHTIDLLIEHYYPEDSGDVPLAILEATQNKPESHKLLSQGGFVNDDACARKPTTFLNRNR</sequence>
<name>A0A3G6YIT3_ACIPI</name>
<dbReference type="Pfam" id="PF11753">
    <property type="entry name" value="DUF3310"/>
    <property type="match status" value="1"/>
</dbReference>
<dbReference type="AlphaFoldDB" id="A0A3G6YIT3"/>
<dbReference type="InterPro" id="IPR021739">
    <property type="entry name" value="SaV-like"/>
</dbReference>
<proteinExistence type="predicted"/>